<name>A0A559J107_9BACL</name>
<dbReference type="InterPro" id="IPR051549">
    <property type="entry name" value="PEP_Utilizing_Enz"/>
</dbReference>
<dbReference type="GO" id="GO:0005524">
    <property type="term" value="F:ATP binding"/>
    <property type="evidence" value="ECO:0007669"/>
    <property type="project" value="InterPro"/>
</dbReference>
<dbReference type="Pfam" id="PF01326">
    <property type="entry name" value="PPDK_N"/>
    <property type="match status" value="2"/>
</dbReference>
<feature type="domain" description="Pyruvate phosphate dikinase AMP/ATP-binding" evidence="2">
    <location>
        <begin position="50"/>
        <end position="94"/>
    </location>
</feature>
<dbReference type="InterPro" id="IPR008279">
    <property type="entry name" value="PEP-util_enz_mobile_dom"/>
</dbReference>
<dbReference type="Pfam" id="PF00391">
    <property type="entry name" value="PEP-utilizers"/>
    <property type="match status" value="1"/>
</dbReference>
<proteinExistence type="predicted"/>
<organism evidence="3 4">
    <name type="scientific">Paenibacillus agilis</name>
    <dbReference type="NCBI Taxonomy" id="3020863"/>
    <lineage>
        <taxon>Bacteria</taxon>
        <taxon>Bacillati</taxon>
        <taxon>Bacillota</taxon>
        <taxon>Bacilli</taxon>
        <taxon>Bacillales</taxon>
        <taxon>Paenibacillaceae</taxon>
        <taxon>Paenibacillus</taxon>
    </lineage>
</organism>
<dbReference type="Gene3D" id="3.30.470.20">
    <property type="entry name" value="ATP-grasp fold, B domain"/>
    <property type="match status" value="1"/>
</dbReference>
<dbReference type="Gene3D" id="3.30.1490.20">
    <property type="entry name" value="ATP-grasp fold, A domain"/>
    <property type="match status" value="1"/>
</dbReference>
<accession>A0A559J107</accession>
<dbReference type="Gene3D" id="3.50.30.10">
    <property type="entry name" value="Phosphohistidine domain"/>
    <property type="match status" value="1"/>
</dbReference>
<reference evidence="3 4" key="1">
    <citation type="submission" date="2019-07" db="EMBL/GenBank/DDBJ databases">
        <authorList>
            <person name="Kim J."/>
        </authorList>
    </citation>
    <scope>NUCLEOTIDE SEQUENCE [LARGE SCALE GENOMIC DNA]</scope>
    <source>
        <strain evidence="3 4">N4</strain>
    </source>
</reference>
<gene>
    <name evidence="3" type="ORF">FPZ44_11220</name>
</gene>
<dbReference type="InterPro" id="IPR002192">
    <property type="entry name" value="PPDK_AMP/ATP-bd"/>
</dbReference>
<dbReference type="RefSeq" id="WP_144990188.1">
    <property type="nucleotide sequence ID" value="NZ_VNJK01000001.1"/>
</dbReference>
<evidence type="ECO:0000313" key="4">
    <source>
        <dbReference type="Proteomes" id="UP000318102"/>
    </source>
</evidence>
<feature type="domain" description="Pyruvate phosphate dikinase AMP/ATP-binding" evidence="2">
    <location>
        <begin position="172"/>
        <end position="212"/>
    </location>
</feature>
<evidence type="ECO:0000259" key="2">
    <source>
        <dbReference type="Pfam" id="PF01326"/>
    </source>
</evidence>
<evidence type="ECO:0000259" key="1">
    <source>
        <dbReference type="Pfam" id="PF00391"/>
    </source>
</evidence>
<dbReference type="AlphaFoldDB" id="A0A559J107"/>
<dbReference type="SUPFAM" id="SSF56059">
    <property type="entry name" value="Glutathione synthetase ATP-binding domain-like"/>
    <property type="match status" value="1"/>
</dbReference>
<feature type="domain" description="PEP-utilising enzyme mobile" evidence="1">
    <location>
        <begin position="694"/>
        <end position="765"/>
    </location>
</feature>
<dbReference type="InterPro" id="IPR013815">
    <property type="entry name" value="ATP_grasp_subdomain_1"/>
</dbReference>
<dbReference type="OrthoDB" id="9813383at2"/>
<dbReference type="Proteomes" id="UP000318102">
    <property type="component" value="Unassembled WGS sequence"/>
</dbReference>
<dbReference type="GO" id="GO:0016301">
    <property type="term" value="F:kinase activity"/>
    <property type="evidence" value="ECO:0007669"/>
    <property type="project" value="InterPro"/>
</dbReference>
<dbReference type="PANTHER" id="PTHR43615:SF1">
    <property type="entry name" value="PPDK_N DOMAIN-CONTAINING PROTEIN"/>
    <property type="match status" value="1"/>
</dbReference>
<dbReference type="InterPro" id="IPR036637">
    <property type="entry name" value="Phosphohistidine_dom_sf"/>
</dbReference>
<dbReference type="PANTHER" id="PTHR43615">
    <property type="entry name" value="PHOSPHOENOLPYRUVATE SYNTHASE-RELATED"/>
    <property type="match status" value="1"/>
</dbReference>
<comment type="caution">
    <text evidence="3">The sequence shown here is derived from an EMBL/GenBank/DDBJ whole genome shotgun (WGS) entry which is preliminary data.</text>
</comment>
<sequence length="771" mass="88269">MMVGSKADTLKRLADQVHRAVILPQYVFTVGEWTLDRNEILERLLKLEWITKPVIVRSSALNEDTIQASMAGKYISLPNVFGVDAIEQAIGDVICAYDLINTKNQILIQPYLQDLLMSGVAFSMNPNTGGNYYVINFDDYSGKSSSVTSGTSNHKTLYHFKKSPVPAVGSLSKIVNLIEELESIFSIPIDIEFAIDKEQNLYLLQARPLVMQYKLFDPDSQYQTLLDISNKFSAAQNKKPYLYGKETIFGIMPDWNPGELIGIRPRPLALSLYKELITDSIWAYQRDYYGYKNLRSFPLLISFCGSPYIDVRISFNSFLPKSINSEICEKLTNYYIQRLKENPTLHDKVEFEIVFSCFTFDLPERIQLLLQYGFTEEEIDSICKGLQSLTNRIICMEDGLLLTDYKKVEELEIRREEILKSDLDKISKIYWLLEDCKRYGTLPFAGLARGAFIAVQMLQSLVNKGIISHEDYQNFMSELDTVNSQMQRDFFDLDQASFLKKYGHLRPGTYDILSKRYDEDPSRYFDFESVIAKNKKRNPPFSLSLAQLNAISELMKDFEMSGSVLQLFDFIKKAVEGREYSKFIFTKSVSYILKLLTEIAQEQHYTIDEISYLNISVIKQFYDSEKRMDELFLNSIKEGKNTYKKLLGINLPPLITSANDIWSFCLQQGEPNYITIESVCGRTVKVEDSNKNYEGKILLIPNADPGYDWIFSRNIAGFITMYGGVNSHMAIRANELSIPAVIGTGEQLFAQLEKAEVLDINCAQGQIRVIQ</sequence>
<protein>
    <submittedName>
        <fullName evidence="3">Phosphoenolpyruvate synthase</fullName>
    </submittedName>
</protein>
<dbReference type="SUPFAM" id="SSF52009">
    <property type="entry name" value="Phosphohistidine domain"/>
    <property type="match status" value="1"/>
</dbReference>
<dbReference type="NCBIfam" id="NF004508">
    <property type="entry name" value="PRK05849.1"/>
    <property type="match status" value="1"/>
</dbReference>
<dbReference type="EMBL" id="VNJK01000001">
    <property type="protein sequence ID" value="TVX93575.1"/>
    <property type="molecule type" value="Genomic_DNA"/>
</dbReference>
<keyword evidence="4" id="KW-1185">Reference proteome</keyword>
<evidence type="ECO:0000313" key="3">
    <source>
        <dbReference type="EMBL" id="TVX93575.1"/>
    </source>
</evidence>